<evidence type="ECO:0000256" key="1">
    <source>
        <dbReference type="SAM" id="MobiDB-lite"/>
    </source>
</evidence>
<comment type="caution">
    <text evidence="3">The sequence shown here is derived from an EMBL/GenBank/DDBJ whole genome shotgun (WGS) entry which is preliminary data.</text>
</comment>
<feature type="transmembrane region" description="Helical" evidence="2">
    <location>
        <begin position="124"/>
        <end position="152"/>
    </location>
</feature>
<feature type="compositionally biased region" description="Polar residues" evidence="1">
    <location>
        <begin position="99"/>
        <end position="108"/>
    </location>
</feature>
<reference evidence="3" key="1">
    <citation type="submission" date="2023-06" db="EMBL/GenBank/DDBJ databases">
        <authorList>
            <consortium name="Lawrence Berkeley National Laboratory"/>
            <person name="Ahrendt S."/>
            <person name="Sahu N."/>
            <person name="Indic B."/>
            <person name="Wong-Bajracharya J."/>
            <person name="Merenyi Z."/>
            <person name="Ke H.-M."/>
            <person name="Monk M."/>
            <person name="Kocsube S."/>
            <person name="Drula E."/>
            <person name="Lipzen A."/>
            <person name="Balint B."/>
            <person name="Henrissat B."/>
            <person name="Andreopoulos B."/>
            <person name="Martin F.M."/>
            <person name="Harder C.B."/>
            <person name="Rigling D."/>
            <person name="Ford K.L."/>
            <person name="Foster G.D."/>
            <person name="Pangilinan J."/>
            <person name="Papanicolaou A."/>
            <person name="Barry K."/>
            <person name="LaButti K."/>
            <person name="Viragh M."/>
            <person name="Koriabine M."/>
            <person name="Yan M."/>
            <person name="Riley R."/>
            <person name="Champramary S."/>
            <person name="Plett K.L."/>
            <person name="Tsai I.J."/>
            <person name="Slot J."/>
            <person name="Sipos G."/>
            <person name="Plett J."/>
            <person name="Nagy L.G."/>
            <person name="Grigoriev I.V."/>
        </authorList>
    </citation>
    <scope>NUCLEOTIDE SEQUENCE</scope>
    <source>
        <strain evidence="3">FPL87.14</strain>
    </source>
</reference>
<evidence type="ECO:0000313" key="4">
    <source>
        <dbReference type="Proteomes" id="UP001175226"/>
    </source>
</evidence>
<keyword evidence="4" id="KW-1185">Reference proteome</keyword>
<accession>A0AA39MVI1</accession>
<sequence length="281" mass="30982">MQSVHFRRRRQRTNPEPDNRPEGHSPAASPFSPTHRLPLPVHIPTRDSRRSSPNTAAYTETAQEPQGLLSTAAQSVEDQIEGSFSDGRGLSKILPSRPTADQGQSESPFPQAWQKLEEYSELNIVSLAGGVAALATTAFGGSTVVATMFALLRVVVRKVDNCIREDVHLARLTVKVNKLLDSFRKILDIMGPEIAQASRIILDGLAEAMVSVIDEVNKLSATIATEEWYEQFLRAFATDTVRSTIVLAEKAVDDAEVQFNRMLLLYVVLRVKGTSRRTTEG</sequence>
<evidence type="ECO:0000313" key="3">
    <source>
        <dbReference type="EMBL" id="KAK0447738.1"/>
    </source>
</evidence>
<dbReference type="EMBL" id="JAUEPT010000011">
    <property type="protein sequence ID" value="KAK0447738.1"/>
    <property type="molecule type" value="Genomic_DNA"/>
</dbReference>
<proteinExistence type="predicted"/>
<feature type="region of interest" description="Disordered" evidence="1">
    <location>
        <begin position="84"/>
        <end position="109"/>
    </location>
</feature>
<feature type="region of interest" description="Disordered" evidence="1">
    <location>
        <begin position="1"/>
        <end position="66"/>
    </location>
</feature>
<gene>
    <name evidence="3" type="ORF">EV421DRAFT_2033410</name>
</gene>
<evidence type="ECO:0000256" key="2">
    <source>
        <dbReference type="SAM" id="Phobius"/>
    </source>
</evidence>
<feature type="compositionally biased region" description="Polar residues" evidence="1">
    <location>
        <begin position="51"/>
        <end position="66"/>
    </location>
</feature>
<feature type="compositionally biased region" description="Basic residues" evidence="1">
    <location>
        <begin position="1"/>
        <end position="12"/>
    </location>
</feature>
<keyword evidence="2" id="KW-0812">Transmembrane</keyword>
<feature type="compositionally biased region" description="Basic and acidic residues" evidence="1">
    <location>
        <begin position="13"/>
        <end position="23"/>
    </location>
</feature>
<keyword evidence="2" id="KW-0472">Membrane</keyword>
<dbReference type="AlphaFoldDB" id="A0AA39MVI1"/>
<name>A0AA39MVI1_9AGAR</name>
<dbReference type="Proteomes" id="UP001175226">
    <property type="component" value="Unassembled WGS sequence"/>
</dbReference>
<organism evidence="3 4">
    <name type="scientific">Armillaria borealis</name>
    <dbReference type="NCBI Taxonomy" id="47425"/>
    <lineage>
        <taxon>Eukaryota</taxon>
        <taxon>Fungi</taxon>
        <taxon>Dikarya</taxon>
        <taxon>Basidiomycota</taxon>
        <taxon>Agaricomycotina</taxon>
        <taxon>Agaricomycetes</taxon>
        <taxon>Agaricomycetidae</taxon>
        <taxon>Agaricales</taxon>
        <taxon>Marasmiineae</taxon>
        <taxon>Physalacriaceae</taxon>
        <taxon>Armillaria</taxon>
    </lineage>
</organism>
<protein>
    <submittedName>
        <fullName evidence="3">Uncharacterized protein</fullName>
    </submittedName>
</protein>
<keyword evidence="2" id="KW-1133">Transmembrane helix</keyword>